<name>A0A414UWV6_MEDGN</name>
<dbReference type="SMART" id="SM00854">
    <property type="entry name" value="PGA_cap"/>
    <property type="match status" value="1"/>
</dbReference>
<protein>
    <submittedName>
        <fullName evidence="4">CapA family protein</fullName>
    </submittedName>
</protein>
<comment type="caution">
    <text evidence="4">The sequence shown here is derived from an EMBL/GenBank/DDBJ whole genome shotgun (WGS) entry which is preliminary data.</text>
</comment>
<accession>A0A414UWV6</accession>
<evidence type="ECO:0000313" key="5">
    <source>
        <dbReference type="Proteomes" id="UP000283981"/>
    </source>
</evidence>
<dbReference type="InterPro" id="IPR019079">
    <property type="entry name" value="Capsule_synth_CapA"/>
</dbReference>
<evidence type="ECO:0000313" key="4">
    <source>
        <dbReference type="EMBL" id="RHG85993.1"/>
    </source>
</evidence>
<dbReference type="CDD" id="cd07381">
    <property type="entry name" value="MPP_CapA"/>
    <property type="match status" value="1"/>
</dbReference>
<dbReference type="InterPro" id="IPR052169">
    <property type="entry name" value="CW_Biosynth-Accessory"/>
</dbReference>
<feature type="transmembrane region" description="Helical" evidence="2">
    <location>
        <begin position="26"/>
        <end position="47"/>
    </location>
</feature>
<dbReference type="EMBL" id="QRIS01000008">
    <property type="protein sequence ID" value="RHG85993.1"/>
    <property type="molecule type" value="Genomic_DNA"/>
</dbReference>
<keyword evidence="2" id="KW-0812">Transmembrane</keyword>
<evidence type="ECO:0000259" key="3">
    <source>
        <dbReference type="SMART" id="SM00854"/>
    </source>
</evidence>
<dbReference type="InterPro" id="IPR029052">
    <property type="entry name" value="Metallo-depent_PP-like"/>
</dbReference>
<evidence type="ECO:0000256" key="2">
    <source>
        <dbReference type="SAM" id="Phobius"/>
    </source>
</evidence>
<dbReference type="Gene3D" id="3.60.21.10">
    <property type="match status" value="1"/>
</dbReference>
<keyword evidence="2" id="KW-0472">Membrane</keyword>
<dbReference type="RefSeq" id="WP_118207896.1">
    <property type="nucleotide sequence ID" value="NZ_QRIP01000009.1"/>
</dbReference>
<reference evidence="4 5" key="1">
    <citation type="submission" date="2018-08" db="EMBL/GenBank/DDBJ databases">
        <title>A genome reference for cultivated species of the human gut microbiota.</title>
        <authorList>
            <person name="Zou Y."/>
            <person name="Xue W."/>
            <person name="Luo G."/>
        </authorList>
    </citation>
    <scope>NUCLEOTIDE SEQUENCE [LARGE SCALE GENOMIC DNA]</scope>
    <source>
        <strain evidence="4 5">AM21-18</strain>
    </source>
</reference>
<dbReference type="Proteomes" id="UP000283981">
    <property type="component" value="Unassembled WGS sequence"/>
</dbReference>
<dbReference type="AlphaFoldDB" id="A0A414UWV6"/>
<keyword evidence="2" id="KW-1133">Transmembrane helix</keyword>
<sequence length="478" mass="52020">MSSERYDEAVREQKKAERKKQVQKQVMILVIVLLVIAAAVAAVVIGGQKKEKDSQPKDKADISSTVSAIAASYEEFLADVDADASKEDRKQDAKKFAEWLEKTYPKETAEKLQKKVKSDALKEADFYASYEKTLHVLSDEYQGYLKDDATAAQHQIYQKQGNTVGQAEIALGGNLTLTEEGMTLGIYDQSGELKQMLSEELLNAMTQADVFFLNQECSISSEGEALEGKGVLHANADRMKILEGLGADVVSLGNEHAADFGQDALKENLELLKNAKIAAVGAGADANQAKQPVYLIVNGIKIGFTAASGVEDTFDLAAGEGKAGIQEYTDTKQYEDVIREAAANCDYLIVYDHEGKGDTNNVEAYQKEHAAAFLEAGADLVLGGHSDRLQGMEYINGKPVVYSMGSVLTDGTSRYAGILKLTIKPEGLEQMEIVPAIQTEEKTEYLDAKEEQKKMYDAVAALCPNAVIDENGVITEKK</sequence>
<feature type="domain" description="Capsule synthesis protein CapA" evidence="3">
    <location>
        <begin position="168"/>
        <end position="411"/>
    </location>
</feature>
<evidence type="ECO:0000256" key="1">
    <source>
        <dbReference type="ARBA" id="ARBA00005662"/>
    </source>
</evidence>
<comment type="similarity">
    <text evidence="1">Belongs to the CapA family.</text>
</comment>
<proteinExistence type="inferred from homology"/>
<dbReference type="SUPFAM" id="SSF56300">
    <property type="entry name" value="Metallo-dependent phosphatases"/>
    <property type="match status" value="1"/>
</dbReference>
<dbReference type="PANTHER" id="PTHR33393:SF13">
    <property type="entry name" value="PGA BIOSYNTHESIS PROTEIN CAPA"/>
    <property type="match status" value="1"/>
</dbReference>
<dbReference type="PANTHER" id="PTHR33393">
    <property type="entry name" value="POLYGLUTAMINE SYNTHESIS ACCESSORY PROTEIN RV0574C-RELATED"/>
    <property type="match status" value="1"/>
</dbReference>
<dbReference type="Pfam" id="PF09587">
    <property type="entry name" value="PGA_cap"/>
    <property type="match status" value="1"/>
</dbReference>
<organism evidence="4 5">
    <name type="scientific">Mediterraneibacter gnavus</name>
    <name type="common">Ruminococcus gnavus</name>
    <dbReference type="NCBI Taxonomy" id="33038"/>
    <lineage>
        <taxon>Bacteria</taxon>
        <taxon>Bacillati</taxon>
        <taxon>Bacillota</taxon>
        <taxon>Clostridia</taxon>
        <taxon>Lachnospirales</taxon>
        <taxon>Lachnospiraceae</taxon>
        <taxon>Mediterraneibacter</taxon>
    </lineage>
</organism>
<gene>
    <name evidence="4" type="ORF">DW243_06000</name>
</gene>